<feature type="compositionally biased region" description="Polar residues" evidence="1">
    <location>
        <begin position="341"/>
        <end position="351"/>
    </location>
</feature>
<reference evidence="3" key="2">
    <citation type="submission" date="2021-09" db="EMBL/GenBank/DDBJ databases">
        <authorList>
            <person name="Jia N."/>
            <person name="Wang J."/>
            <person name="Shi W."/>
            <person name="Du L."/>
            <person name="Sun Y."/>
            <person name="Zhan W."/>
            <person name="Jiang J."/>
            <person name="Wang Q."/>
            <person name="Zhang B."/>
            <person name="Ji P."/>
            <person name="Sakyi L.B."/>
            <person name="Cui X."/>
            <person name="Yuan T."/>
            <person name="Jiang B."/>
            <person name="Yang W."/>
            <person name="Lam T.T.-Y."/>
            <person name="Chang Q."/>
            <person name="Ding S."/>
            <person name="Wang X."/>
            <person name="Zhu J."/>
            <person name="Ruan X."/>
            <person name="Zhao L."/>
            <person name="Wei J."/>
            <person name="Que T."/>
            <person name="Du C."/>
            <person name="Cheng J."/>
            <person name="Dai P."/>
            <person name="Han X."/>
            <person name="Huang E."/>
            <person name="Gao Y."/>
            <person name="Liu J."/>
            <person name="Shao H."/>
            <person name="Ye R."/>
            <person name="Li L."/>
            <person name="Wei W."/>
            <person name="Wang X."/>
            <person name="Wang C."/>
            <person name="Huo Q."/>
            <person name="Li W."/>
            <person name="Guo W."/>
            <person name="Chen H."/>
            <person name="Chen S."/>
            <person name="Zhou L."/>
            <person name="Zhou L."/>
            <person name="Ni X."/>
            <person name="Tian J."/>
            <person name="Zhou Y."/>
            <person name="Sheng Y."/>
            <person name="Liu T."/>
            <person name="Pan Y."/>
            <person name="Xia L."/>
            <person name="Li J."/>
            <person name="Zhao F."/>
            <person name="Cao W."/>
        </authorList>
    </citation>
    <scope>NUCLEOTIDE SEQUENCE</scope>
    <source>
        <strain evidence="3">Rmic-2018</strain>
        <tissue evidence="3">Larvae</tissue>
    </source>
</reference>
<sequence>MDSTRSWLVAAGCCWVNVFFVVVYRSAAIVYVGIMDTFHVTREEAIWPGTLSVTCYFTAALVAGIVARYVAVWKITFTACLVAAIAVSLCFFATGVTYLSLLYGVVHGWSVGHVTLSNTVINQHFNKYRAVASGLNLAGLSLGGLIFPPVLQHAIDEFGFRGSFLIAGGTILNGTIGTLLQRIPAPKQPGQTDDKLAESSEVGGRIIRESGTACVNWASDCDVDKNVQVENTHSVSVLDGTDCIENVNGESCGRGSLKFGMENGCFEPCETTYGYVSVEVELSVLCTVRFSSTNERSGSLREVVETRRRAASAMTSTTGATQALCLREHIDCEYTQDRGTPSQFSANNAKPTCSEKHLRNELSASRAEVTAESEERTPPEGLKSKLLVVKELLSFLALTEFYAVVLAKIVIITNASVFSTIIIDFALDRGIDRWKALTLISAFTVTDLTARLSSGWITDRKIFSRSTFMALCLASWTCVNICFAYLDSYVTLLVLSGVAGWCNGSTQPLIPVLFSEVVDIDRFSVAYGFSSFIVGLTALLRPSVTGKYRLLPRPAGKLLWPFFRNFGAHSALYDSLDIRCHETKMVSEQTNEINCIEFAGLRF</sequence>
<keyword evidence="4" id="KW-1185">Reference proteome</keyword>
<feature type="transmembrane region" description="Helical" evidence="2">
    <location>
        <begin position="468"/>
        <end position="486"/>
    </location>
</feature>
<reference evidence="3" key="1">
    <citation type="journal article" date="2020" name="Cell">
        <title>Large-Scale Comparative Analyses of Tick Genomes Elucidate Their Genetic Diversity and Vector Capacities.</title>
        <authorList>
            <consortium name="Tick Genome and Microbiome Consortium (TIGMIC)"/>
            <person name="Jia N."/>
            <person name="Wang J."/>
            <person name="Shi W."/>
            <person name="Du L."/>
            <person name="Sun Y."/>
            <person name="Zhan W."/>
            <person name="Jiang J.F."/>
            <person name="Wang Q."/>
            <person name="Zhang B."/>
            <person name="Ji P."/>
            <person name="Bell-Sakyi L."/>
            <person name="Cui X.M."/>
            <person name="Yuan T.T."/>
            <person name="Jiang B.G."/>
            <person name="Yang W.F."/>
            <person name="Lam T.T."/>
            <person name="Chang Q.C."/>
            <person name="Ding S.J."/>
            <person name="Wang X.J."/>
            <person name="Zhu J.G."/>
            <person name="Ruan X.D."/>
            <person name="Zhao L."/>
            <person name="Wei J.T."/>
            <person name="Ye R.Z."/>
            <person name="Que T.C."/>
            <person name="Du C.H."/>
            <person name="Zhou Y.H."/>
            <person name="Cheng J.X."/>
            <person name="Dai P.F."/>
            <person name="Guo W.B."/>
            <person name="Han X.H."/>
            <person name="Huang E.J."/>
            <person name="Li L.F."/>
            <person name="Wei W."/>
            <person name="Gao Y.C."/>
            <person name="Liu J.Z."/>
            <person name="Shao H.Z."/>
            <person name="Wang X."/>
            <person name="Wang C.C."/>
            <person name="Yang T.C."/>
            <person name="Huo Q.B."/>
            <person name="Li W."/>
            <person name="Chen H.Y."/>
            <person name="Chen S.E."/>
            <person name="Zhou L.G."/>
            <person name="Ni X.B."/>
            <person name="Tian J.H."/>
            <person name="Sheng Y."/>
            <person name="Liu T."/>
            <person name="Pan Y.S."/>
            <person name="Xia L.Y."/>
            <person name="Li J."/>
            <person name="Zhao F."/>
            <person name="Cao W.C."/>
        </authorList>
    </citation>
    <scope>NUCLEOTIDE SEQUENCE</scope>
    <source>
        <strain evidence="3">Rmic-2018</strain>
    </source>
</reference>
<name>A0A9J6DS29_RHIMP</name>
<evidence type="ECO:0000313" key="4">
    <source>
        <dbReference type="Proteomes" id="UP000821866"/>
    </source>
</evidence>
<protein>
    <recommendedName>
        <fullName evidence="5">Monocarboxylate transporter</fullName>
    </recommendedName>
</protein>
<dbReference type="EMBL" id="JABSTU010000007">
    <property type="protein sequence ID" value="KAH8024761.1"/>
    <property type="molecule type" value="Genomic_DNA"/>
</dbReference>
<feature type="region of interest" description="Disordered" evidence="1">
    <location>
        <begin position="341"/>
        <end position="376"/>
    </location>
</feature>
<dbReference type="PANTHER" id="PTHR11360">
    <property type="entry name" value="MONOCARBOXYLATE TRANSPORTER"/>
    <property type="match status" value="1"/>
</dbReference>
<dbReference type="PANTHER" id="PTHR11360:SF303">
    <property type="entry name" value="MAJOR FACILITATOR SUPERFAMILY (MFS) PROFILE DOMAIN-CONTAINING PROTEIN"/>
    <property type="match status" value="1"/>
</dbReference>
<dbReference type="SUPFAM" id="SSF103473">
    <property type="entry name" value="MFS general substrate transporter"/>
    <property type="match status" value="1"/>
</dbReference>
<dbReference type="InterPro" id="IPR036259">
    <property type="entry name" value="MFS_trans_sf"/>
</dbReference>
<feature type="transmembrane region" description="Helical" evidence="2">
    <location>
        <begin position="130"/>
        <end position="151"/>
    </location>
</feature>
<dbReference type="GO" id="GO:0008028">
    <property type="term" value="F:monocarboxylic acid transmembrane transporter activity"/>
    <property type="evidence" value="ECO:0007669"/>
    <property type="project" value="TreeGrafter"/>
</dbReference>
<evidence type="ECO:0000256" key="2">
    <source>
        <dbReference type="SAM" id="Phobius"/>
    </source>
</evidence>
<feature type="transmembrane region" description="Helical" evidence="2">
    <location>
        <begin position="46"/>
        <end position="67"/>
    </location>
</feature>
<accession>A0A9J6DS29</accession>
<organism evidence="3 4">
    <name type="scientific">Rhipicephalus microplus</name>
    <name type="common">Cattle tick</name>
    <name type="synonym">Boophilus microplus</name>
    <dbReference type="NCBI Taxonomy" id="6941"/>
    <lineage>
        <taxon>Eukaryota</taxon>
        <taxon>Metazoa</taxon>
        <taxon>Ecdysozoa</taxon>
        <taxon>Arthropoda</taxon>
        <taxon>Chelicerata</taxon>
        <taxon>Arachnida</taxon>
        <taxon>Acari</taxon>
        <taxon>Parasitiformes</taxon>
        <taxon>Ixodida</taxon>
        <taxon>Ixodoidea</taxon>
        <taxon>Ixodidae</taxon>
        <taxon>Rhipicephalinae</taxon>
        <taxon>Rhipicephalus</taxon>
        <taxon>Boophilus</taxon>
    </lineage>
</organism>
<proteinExistence type="predicted"/>
<dbReference type="Proteomes" id="UP000821866">
    <property type="component" value="Unassembled WGS sequence"/>
</dbReference>
<evidence type="ECO:0000256" key="1">
    <source>
        <dbReference type="SAM" id="MobiDB-lite"/>
    </source>
</evidence>
<gene>
    <name evidence="3" type="ORF">HPB51_001175</name>
</gene>
<keyword evidence="2" id="KW-1133">Transmembrane helix</keyword>
<dbReference type="OMA" id="DIRCHET"/>
<feature type="transmembrane region" description="Helical" evidence="2">
    <location>
        <begin position="401"/>
        <end position="427"/>
    </location>
</feature>
<dbReference type="Pfam" id="PF07690">
    <property type="entry name" value="MFS_1"/>
    <property type="match status" value="2"/>
</dbReference>
<comment type="caution">
    <text evidence="3">The sequence shown here is derived from an EMBL/GenBank/DDBJ whole genome shotgun (WGS) entry which is preliminary data.</text>
</comment>
<dbReference type="InterPro" id="IPR050327">
    <property type="entry name" value="Proton-linked_MCT"/>
</dbReference>
<dbReference type="OrthoDB" id="6509908at2759"/>
<evidence type="ECO:0000313" key="3">
    <source>
        <dbReference type="EMBL" id="KAH8024761.1"/>
    </source>
</evidence>
<dbReference type="InterPro" id="IPR011701">
    <property type="entry name" value="MFS"/>
</dbReference>
<dbReference type="AlphaFoldDB" id="A0A9J6DS29"/>
<dbReference type="Gene3D" id="1.20.1250.20">
    <property type="entry name" value="MFS general substrate transporter like domains"/>
    <property type="match status" value="2"/>
</dbReference>
<keyword evidence="2" id="KW-0472">Membrane</keyword>
<feature type="transmembrane region" description="Helical" evidence="2">
    <location>
        <begin position="79"/>
        <end position="110"/>
    </location>
</feature>
<feature type="transmembrane region" description="Helical" evidence="2">
    <location>
        <begin position="7"/>
        <end position="34"/>
    </location>
</feature>
<feature type="transmembrane region" description="Helical" evidence="2">
    <location>
        <begin position="523"/>
        <end position="540"/>
    </location>
</feature>
<evidence type="ECO:0008006" key="5">
    <source>
        <dbReference type="Google" id="ProtNLM"/>
    </source>
</evidence>
<keyword evidence="2" id="KW-0812">Transmembrane</keyword>
<feature type="transmembrane region" description="Helical" evidence="2">
    <location>
        <begin position="158"/>
        <end position="180"/>
    </location>
</feature>
<dbReference type="VEuPathDB" id="VectorBase:LOC119170248"/>